<dbReference type="AlphaFoldDB" id="A0A484ZSS9"/>
<evidence type="ECO:0000313" key="3">
    <source>
        <dbReference type="Proteomes" id="UP000373449"/>
    </source>
</evidence>
<name>A0A484ZSS9_9GAMM</name>
<organism evidence="2 3">
    <name type="scientific">Budvicia aquatica</name>
    <dbReference type="NCBI Taxonomy" id="82979"/>
    <lineage>
        <taxon>Bacteria</taxon>
        <taxon>Pseudomonadati</taxon>
        <taxon>Pseudomonadota</taxon>
        <taxon>Gammaproteobacteria</taxon>
        <taxon>Enterobacterales</taxon>
        <taxon>Budviciaceae</taxon>
        <taxon>Budvicia</taxon>
    </lineage>
</organism>
<dbReference type="Proteomes" id="UP000373449">
    <property type="component" value="Unassembled WGS sequence"/>
</dbReference>
<accession>A0A484ZSS9</accession>
<feature type="region of interest" description="Disordered" evidence="1">
    <location>
        <begin position="1"/>
        <end position="31"/>
    </location>
</feature>
<sequence length="31" mass="3394">MLMATMACDSPDSWESGKIKKSCGQQDFALN</sequence>
<proteinExistence type="predicted"/>
<dbReference type="EMBL" id="CAADJA010000002">
    <property type="protein sequence ID" value="VFS50393.1"/>
    <property type="molecule type" value="Genomic_DNA"/>
</dbReference>
<gene>
    <name evidence="2" type="ORF">NCTC12282_04485</name>
</gene>
<evidence type="ECO:0000313" key="2">
    <source>
        <dbReference type="EMBL" id="VFS50393.1"/>
    </source>
</evidence>
<evidence type="ECO:0000256" key="1">
    <source>
        <dbReference type="SAM" id="MobiDB-lite"/>
    </source>
</evidence>
<reference evidence="2 3" key="1">
    <citation type="submission" date="2019-03" db="EMBL/GenBank/DDBJ databases">
        <authorList>
            <consortium name="Pathogen Informatics"/>
        </authorList>
    </citation>
    <scope>NUCLEOTIDE SEQUENCE [LARGE SCALE GENOMIC DNA]</scope>
    <source>
        <strain evidence="2 3">NCTC12282</strain>
    </source>
</reference>
<protein>
    <submittedName>
        <fullName evidence="2">Uncharacterized protein</fullName>
    </submittedName>
</protein>